<feature type="domain" description="Mos1 transposase HTH" evidence="1">
    <location>
        <begin position="2"/>
        <end position="44"/>
    </location>
</feature>
<accession>A0A3P8BIR0</accession>
<evidence type="ECO:0000259" key="1">
    <source>
        <dbReference type="Pfam" id="PF17906"/>
    </source>
</evidence>
<protein>
    <submittedName>
        <fullName evidence="4">HTH_48 domain-containing protein</fullName>
    </submittedName>
</protein>
<dbReference type="WBParaSite" id="HPBE_0002079501-mRNA-1">
    <property type="protein sequence ID" value="HPBE_0002079501-mRNA-1"/>
    <property type="gene ID" value="HPBE_0002079501"/>
</dbReference>
<sequence>MNVRACLLYDFKLKKPAMESHRSLVAAFGEDVVCKRQYKRRFQRLPPATKALKTKSMRDRLTCHRLPLKKPPRELAVEFSCSKFLSRSICIKPGSRTAAADGYCTCRPTRTKPCVYQWPGFFVAESEILNFSISSLRRTTNEFAFHFTWKRQWLKPGELDKPVANPAGETLLIIVENILPCKVWS</sequence>
<evidence type="ECO:0000313" key="4">
    <source>
        <dbReference type="WBParaSite" id="HPBE_0002079501-mRNA-1"/>
    </source>
</evidence>
<reference evidence="4" key="2">
    <citation type="submission" date="2019-09" db="UniProtKB">
        <authorList>
            <consortium name="WormBaseParasite"/>
        </authorList>
    </citation>
    <scope>IDENTIFICATION</scope>
</reference>
<dbReference type="InterPro" id="IPR041426">
    <property type="entry name" value="Mos1_HTH"/>
</dbReference>
<dbReference type="Proteomes" id="UP000050761">
    <property type="component" value="Unassembled WGS sequence"/>
</dbReference>
<accession>A0A183GEM8</accession>
<evidence type="ECO:0000313" key="2">
    <source>
        <dbReference type="EMBL" id="VDP21861.1"/>
    </source>
</evidence>
<name>A0A183GEM8_HELPZ</name>
<reference evidence="2 3" key="1">
    <citation type="submission" date="2018-11" db="EMBL/GenBank/DDBJ databases">
        <authorList>
            <consortium name="Pathogen Informatics"/>
        </authorList>
    </citation>
    <scope>NUCLEOTIDE SEQUENCE [LARGE SCALE GENOMIC DNA]</scope>
</reference>
<organism evidence="3 4">
    <name type="scientific">Heligmosomoides polygyrus</name>
    <name type="common">Parasitic roundworm</name>
    <dbReference type="NCBI Taxonomy" id="6339"/>
    <lineage>
        <taxon>Eukaryota</taxon>
        <taxon>Metazoa</taxon>
        <taxon>Ecdysozoa</taxon>
        <taxon>Nematoda</taxon>
        <taxon>Chromadorea</taxon>
        <taxon>Rhabditida</taxon>
        <taxon>Rhabditina</taxon>
        <taxon>Rhabditomorpha</taxon>
        <taxon>Strongyloidea</taxon>
        <taxon>Heligmosomidae</taxon>
        <taxon>Heligmosomoides</taxon>
    </lineage>
</organism>
<keyword evidence="3" id="KW-1185">Reference proteome</keyword>
<proteinExistence type="predicted"/>
<dbReference type="EMBL" id="UZAH01032448">
    <property type="protein sequence ID" value="VDP21861.1"/>
    <property type="molecule type" value="Genomic_DNA"/>
</dbReference>
<dbReference type="Pfam" id="PF17906">
    <property type="entry name" value="HTH_48"/>
    <property type="match status" value="1"/>
</dbReference>
<dbReference type="AlphaFoldDB" id="A0A183GEM8"/>
<gene>
    <name evidence="2" type="ORF">HPBE_LOCUS20794</name>
</gene>
<evidence type="ECO:0000313" key="3">
    <source>
        <dbReference type="Proteomes" id="UP000050761"/>
    </source>
</evidence>
<dbReference type="Gene3D" id="1.10.10.1450">
    <property type="match status" value="1"/>
</dbReference>